<sequence>MSNNPFQLNFGGRSLSGVVSVINSVTILKLQSSDIGLSSQLDIV</sequence>
<accession>A0A382GF10</accession>
<gene>
    <name evidence="1" type="ORF">METZ01_LOCUS225645</name>
</gene>
<feature type="non-terminal residue" evidence="1">
    <location>
        <position position="44"/>
    </location>
</feature>
<proteinExistence type="predicted"/>
<reference evidence="1" key="1">
    <citation type="submission" date="2018-05" db="EMBL/GenBank/DDBJ databases">
        <authorList>
            <person name="Lanie J.A."/>
            <person name="Ng W.-L."/>
            <person name="Kazmierczak K.M."/>
            <person name="Andrzejewski T.M."/>
            <person name="Davidsen T.M."/>
            <person name="Wayne K.J."/>
            <person name="Tettelin H."/>
            <person name="Glass J.I."/>
            <person name="Rusch D."/>
            <person name="Podicherti R."/>
            <person name="Tsui H.-C.T."/>
            <person name="Winkler M.E."/>
        </authorList>
    </citation>
    <scope>NUCLEOTIDE SEQUENCE</scope>
</reference>
<name>A0A382GF10_9ZZZZ</name>
<evidence type="ECO:0000313" key="1">
    <source>
        <dbReference type="EMBL" id="SVB72791.1"/>
    </source>
</evidence>
<dbReference type="EMBL" id="UINC01054734">
    <property type="protein sequence ID" value="SVB72791.1"/>
    <property type="molecule type" value="Genomic_DNA"/>
</dbReference>
<dbReference type="AlphaFoldDB" id="A0A382GF10"/>
<organism evidence="1">
    <name type="scientific">marine metagenome</name>
    <dbReference type="NCBI Taxonomy" id="408172"/>
    <lineage>
        <taxon>unclassified sequences</taxon>
        <taxon>metagenomes</taxon>
        <taxon>ecological metagenomes</taxon>
    </lineage>
</organism>
<protein>
    <submittedName>
        <fullName evidence="1">Uncharacterized protein</fullName>
    </submittedName>
</protein>